<keyword evidence="8" id="KW-1015">Disulfide bond</keyword>
<dbReference type="GO" id="GO:0005615">
    <property type="term" value="C:extracellular space"/>
    <property type="evidence" value="ECO:0007669"/>
    <property type="project" value="UniProtKB-ARBA"/>
</dbReference>
<dbReference type="InterPro" id="IPR050999">
    <property type="entry name" value="ADP-ribosyltransferase_ARG"/>
</dbReference>
<evidence type="ECO:0000256" key="7">
    <source>
        <dbReference type="ARBA" id="ARBA00023027"/>
    </source>
</evidence>
<dbReference type="Proteomes" id="UP000580879">
    <property type="component" value="Unassembled WGS sequence"/>
</dbReference>
<dbReference type="PRINTS" id="PR00970">
    <property type="entry name" value="RIBTRNSFRASE"/>
</dbReference>
<evidence type="ECO:0000256" key="9">
    <source>
        <dbReference type="ARBA" id="ARBA00047597"/>
    </source>
</evidence>
<accession>A0A7K6Q744</accession>
<dbReference type="OrthoDB" id="423533at2759"/>
<dbReference type="GO" id="GO:0044194">
    <property type="term" value="C:cytolytic granule"/>
    <property type="evidence" value="ECO:0007669"/>
    <property type="project" value="UniProtKB-ARBA"/>
</dbReference>
<keyword evidence="2 10" id="KW-0328">Glycosyltransferase</keyword>
<comment type="caution">
    <text evidence="11">The sequence shown here is derived from an EMBL/GenBank/DDBJ whole genome shotgun (WGS) entry which is preliminary data.</text>
</comment>
<keyword evidence="5 10" id="KW-0732">Signal</keyword>
<dbReference type="Gene3D" id="3.90.176.10">
    <property type="entry name" value="Toxin ADP-ribosyltransferase, Chain A, domain 1"/>
    <property type="match status" value="1"/>
</dbReference>
<keyword evidence="12" id="KW-1185">Reference proteome</keyword>
<proteinExistence type="inferred from homology"/>
<gene>
    <name evidence="11" type="primary">Nrt2</name>
    <name evidence="11" type="ORF">CLIRUF_R02909</name>
</gene>
<evidence type="ECO:0000256" key="8">
    <source>
        <dbReference type="ARBA" id="ARBA00023157"/>
    </source>
</evidence>
<feature type="signal peptide" evidence="10">
    <location>
        <begin position="1"/>
        <end position="16"/>
    </location>
</feature>
<name>A0A7K6Q744_9PASS</name>
<dbReference type="GO" id="GO:0046677">
    <property type="term" value="P:response to antibiotic"/>
    <property type="evidence" value="ECO:0007669"/>
    <property type="project" value="UniProtKB-ARBA"/>
</dbReference>
<dbReference type="Pfam" id="PF01129">
    <property type="entry name" value="ART"/>
    <property type="match status" value="1"/>
</dbReference>
<feature type="non-terminal residue" evidence="11">
    <location>
        <position position="270"/>
    </location>
</feature>
<organism evidence="11 12">
    <name type="scientific">Climacteris rufus</name>
    <name type="common">rufous treecreeper</name>
    <dbReference type="NCBI Taxonomy" id="47695"/>
    <lineage>
        <taxon>Eukaryota</taxon>
        <taxon>Metazoa</taxon>
        <taxon>Chordata</taxon>
        <taxon>Craniata</taxon>
        <taxon>Vertebrata</taxon>
        <taxon>Euteleostomi</taxon>
        <taxon>Archelosauria</taxon>
        <taxon>Archosauria</taxon>
        <taxon>Dinosauria</taxon>
        <taxon>Saurischia</taxon>
        <taxon>Theropoda</taxon>
        <taxon>Coelurosauria</taxon>
        <taxon>Aves</taxon>
        <taxon>Neognathae</taxon>
        <taxon>Neoaves</taxon>
        <taxon>Telluraves</taxon>
        <taxon>Australaves</taxon>
        <taxon>Passeriformes</taxon>
        <taxon>Climacteridae</taxon>
        <taxon>Climacteris</taxon>
    </lineage>
</organism>
<dbReference type="AlphaFoldDB" id="A0A7K6Q744"/>
<dbReference type="GO" id="GO:0003950">
    <property type="term" value="F:NAD+ poly-ADP-ribosyltransferase activity"/>
    <property type="evidence" value="ECO:0007669"/>
    <property type="project" value="TreeGrafter"/>
</dbReference>
<comment type="similarity">
    <text evidence="1 10">Belongs to the Arg-specific ADP-ribosyltransferase family.</text>
</comment>
<evidence type="ECO:0000256" key="5">
    <source>
        <dbReference type="ARBA" id="ARBA00022729"/>
    </source>
</evidence>
<evidence type="ECO:0000256" key="6">
    <source>
        <dbReference type="ARBA" id="ARBA00022857"/>
    </source>
</evidence>
<reference evidence="11 12" key="1">
    <citation type="submission" date="2019-09" db="EMBL/GenBank/DDBJ databases">
        <title>Bird 10,000 Genomes (B10K) Project - Family phase.</title>
        <authorList>
            <person name="Zhang G."/>
        </authorList>
    </citation>
    <scope>NUCLEOTIDE SEQUENCE [LARGE SCALE GENOMIC DNA]</scope>
    <source>
        <strain evidence="11">B10K-DU-029-53</strain>
    </source>
</reference>
<evidence type="ECO:0000256" key="4">
    <source>
        <dbReference type="ARBA" id="ARBA00022695"/>
    </source>
</evidence>
<dbReference type="PROSITE" id="PS51996">
    <property type="entry name" value="TR_MART"/>
    <property type="match status" value="1"/>
</dbReference>
<dbReference type="PROSITE" id="PS01291">
    <property type="entry name" value="ART"/>
    <property type="match status" value="1"/>
</dbReference>
<sequence>MELLSLVLLLETLASSRPLPRGNHSSAIREIPLDMAPSSFDDQYLRCHFKMLKALPALNRTEFIPYSDYAEAWSKAAARWGSQPSLGPPLQPEQAVALLAYTMEEGLYLEFNKAVRTAGRSRQQYLDTFRFKVLHFLLTEALSDLRGTQPRPRCLHAYRGIEGVRFTARPGQIIRLGQFASASLLRNVSESYGTTTTFEVHTCHGADIRYFSSYPQEEEVLIPPFETFEVTNVTRRGDDVYIQLRSHGVHSKYNCAWLRGDGSGLGTPPS</sequence>
<dbReference type="InterPro" id="IPR000768">
    <property type="entry name" value="ART"/>
</dbReference>
<dbReference type="EC" id="2.4.2.31" evidence="10"/>
<keyword evidence="3 10" id="KW-0808">Transferase</keyword>
<evidence type="ECO:0000256" key="10">
    <source>
        <dbReference type="RuleBase" id="RU361228"/>
    </source>
</evidence>
<protein>
    <recommendedName>
        <fullName evidence="10">NAD(P)(+)--arginine ADP-ribosyltransferase</fullName>
        <ecNumber evidence="10">2.4.2.31</ecNumber>
    </recommendedName>
    <alternativeName>
        <fullName evidence="10">Mono(ADP-ribosyl)transferase</fullName>
    </alternativeName>
</protein>
<feature type="chain" id="PRO_5029932590" description="NAD(P)(+)--arginine ADP-ribosyltransferase" evidence="10">
    <location>
        <begin position="17"/>
        <end position="270"/>
    </location>
</feature>
<dbReference type="GO" id="GO:0016779">
    <property type="term" value="F:nucleotidyltransferase activity"/>
    <property type="evidence" value="ECO:0007669"/>
    <property type="project" value="UniProtKB-KW"/>
</dbReference>
<dbReference type="PANTHER" id="PTHR10339">
    <property type="entry name" value="ADP-RIBOSYLTRANSFERASE"/>
    <property type="match status" value="1"/>
</dbReference>
<evidence type="ECO:0000256" key="3">
    <source>
        <dbReference type="ARBA" id="ARBA00022679"/>
    </source>
</evidence>
<keyword evidence="6 10" id="KW-0521">NADP</keyword>
<feature type="non-terminal residue" evidence="11">
    <location>
        <position position="1"/>
    </location>
</feature>
<evidence type="ECO:0000256" key="1">
    <source>
        <dbReference type="ARBA" id="ARBA00009558"/>
    </source>
</evidence>
<evidence type="ECO:0000256" key="2">
    <source>
        <dbReference type="ARBA" id="ARBA00022676"/>
    </source>
</evidence>
<dbReference type="FunFam" id="3.90.176.10:FF:000001">
    <property type="entry name" value="NAD(P)(+)--arginine ADP-ribosyltransferase"/>
    <property type="match status" value="1"/>
</dbReference>
<dbReference type="EMBL" id="VZRZ01000001">
    <property type="protein sequence ID" value="NWW69533.1"/>
    <property type="molecule type" value="Genomic_DNA"/>
</dbReference>
<evidence type="ECO:0000313" key="12">
    <source>
        <dbReference type="Proteomes" id="UP000580879"/>
    </source>
</evidence>
<dbReference type="GO" id="GO:0106274">
    <property type="term" value="F:NAD+-protein-arginine ADP-ribosyltransferase activity"/>
    <property type="evidence" value="ECO:0007669"/>
    <property type="project" value="UniProtKB-EC"/>
</dbReference>
<keyword evidence="7 10" id="KW-0520">NAD</keyword>
<comment type="catalytic activity">
    <reaction evidence="9 10">
        <text>L-arginyl-[protein] + NAD(+) = N(omega)-(ADP-D-ribosyl)-L-arginyl-[protein] + nicotinamide + H(+)</text>
        <dbReference type="Rhea" id="RHEA:19149"/>
        <dbReference type="Rhea" id="RHEA-COMP:10532"/>
        <dbReference type="Rhea" id="RHEA-COMP:15087"/>
        <dbReference type="ChEBI" id="CHEBI:15378"/>
        <dbReference type="ChEBI" id="CHEBI:17154"/>
        <dbReference type="ChEBI" id="CHEBI:29965"/>
        <dbReference type="ChEBI" id="CHEBI:57540"/>
        <dbReference type="ChEBI" id="CHEBI:142554"/>
        <dbReference type="EC" id="2.4.2.31"/>
    </reaction>
</comment>
<dbReference type="SUPFAM" id="SSF56399">
    <property type="entry name" value="ADP-ribosylation"/>
    <property type="match status" value="1"/>
</dbReference>
<dbReference type="PANTHER" id="PTHR10339:SF19">
    <property type="entry name" value="GPI-LINKED NAD(P)(+)--ARGININE ADP-RIBOSYLTRANSFERASE 1"/>
    <property type="match status" value="1"/>
</dbReference>
<evidence type="ECO:0000313" key="11">
    <source>
        <dbReference type="EMBL" id="NWW69533.1"/>
    </source>
</evidence>
<keyword evidence="4" id="KW-0548">Nucleotidyltransferase</keyword>